<accession>A0A6C0JUX0</accession>
<reference evidence="2" key="1">
    <citation type="journal article" date="2020" name="Nature">
        <title>Giant virus diversity and host interactions through global metagenomics.</title>
        <authorList>
            <person name="Schulz F."/>
            <person name="Roux S."/>
            <person name="Paez-Espino D."/>
            <person name="Jungbluth S."/>
            <person name="Walsh D.A."/>
            <person name="Denef V.J."/>
            <person name="McMahon K.D."/>
            <person name="Konstantinidis K.T."/>
            <person name="Eloe-Fadrosh E.A."/>
            <person name="Kyrpides N.C."/>
            <person name="Woyke T."/>
        </authorList>
    </citation>
    <scope>NUCLEOTIDE SEQUENCE</scope>
    <source>
        <strain evidence="2">GVMAG-S-1063924-116</strain>
    </source>
</reference>
<sequence length="115" mass="12605">MSCRSLSMACVGLIVAVIGCCIVAYRPVLLVSWVVWFAMVMASAMVENEQNLKYYLPLLVAPLLIVISPSIYIRIPILVLSTIYMAEVVDKVDHRAISLVYTGLVIISVVAESSD</sequence>
<organism evidence="2">
    <name type="scientific">viral metagenome</name>
    <dbReference type="NCBI Taxonomy" id="1070528"/>
    <lineage>
        <taxon>unclassified sequences</taxon>
        <taxon>metagenomes</taxon>
        <taxon>organismal metagenomes</taxon>
    </lineage>
</organism>
<protein>
    <submittedName>
        <fullName evidence="2">Uncharacterized protein</fullName>
    </submittedName>
</protein>
<keyword evidence="1" id="KW-0472">Membrane</keyword>
<evidence type="ECO:0000256" key="1">
    <source>
        <dbReference type="SAM" id="Phobius"/>
    </source>
</evidence>
<keyword evidence="1" id="KW-0812">Transmembrane</keyword>
<name>A0A6C0JUX0_9ZZZZ</name>
<evidence type="ECO:0000313" key="2">
    <source>
        <dbReference type="EMBL" id="QHU08606.1"/>
    </source>
</evidence>
<keyword evidence="1" id="KW-1133">Transmembrane helix</keyword>
<feature type="transmembrane region" description="Helical" evidence="1">
    <location>
        <begin position="58"/>
        <end position="84"/>
    </location>
</feature>
<dbReference type="PROSITE" id="PS51257">
    <property type="entry name" value="PROKAR_LIPOPROTEIN"/>
    <property type="match status" value="1"/>
</dbReference>
<proteinExistence type="predicted"/>
<dbReference type="EMBL" id="MN740698">
    <property type="protein sequence ID" value="QHU08606.1"/>
    <property type="molecule type" value="Genomic_DNA"/>
</dbReference>
<dbReference type="AlphaFoldDB" id="A0A6C0JUX0"/>
<feature type="transmembrane region" description="Helical" evidence="1">
    <location>
        <begin position="96"/>
        <end position="114"/>
    </location>
</feature>
<feature type="transmembrane region" description="Helical" evidence="1">
    <location>
        <begin position="6"/>
        <end position="25"/>
    </location>
</feature>